<feature type="compositionally biased region" description="Low complexity" evidence="1">
    <location>
        <begin position="100"/>
        <end position="110"/>
    </location>
</feature>
<name>A0A9P6AR13_9AGAM</name>
<feature type="region of interest" description="Disordered" evidence="1">
    <location>
        <begin position="1"/>
        <end position="62"/>
    </location>
</feature>
<keyword evidence="3" id="KW-1185">Reference proteome</keyword>
<feature type="compositionally biased region" description="Basic and acidic residues" evidence="1">
    <location>
        <begin position="33"/>
        <end position="46"/>
    </location>
</feature>
<evidence type="ECO:0008006" key="4">
    <source>
        <dbReference type="Google" id="ProtNLM"/>
    </source>
</evidence>
<sequence>MTPSSHKKTRQVSFANTTKLKPGALREGNPLGSRHEAQKERQERQELVSTPPKCTHCQKSGSRCVFQRGRRACNSCNARKVKCVQEAAEAKNTNERESSSEVQSPESSPSPRKEPPQPRFQRQSHSESPSPEQVGFRGRKRQPSPESYAEEPGLTKVDYRRLLLEAKEAGAIMKKAYQEWNLIQILLEELLEE</sequence>
<protein>
    <recommendedName>
        <fullName evidence="4">Zn(2)-C6 fungal-type domain-containing protein</fullName>
    </recommendedName>
</protein>
<proteinExistence type="predicted"/>
<dbReference type="AlphaFoldDB" id="A0A9P6AR13"/>
<evidence type="ECO:0000313" key="3">
    <source>
        <dbReference type="Proteomes" id="UP000886523"/>
    </source>
</evidence>
<accession>A0A9P6AR13</accession>
<feature type="region of interest" description="Disordered" evidence="1">
    <location>
        <begin position="88"/>
        <end position="153"/>
    </location>
</feature>
<gene>
    <name evidence="2" type="ORF">BS47DRAFT_89250</name>
</gene>
<reference evidence="2" key="1">
    <citation type="journal article" date="2020" name="Nat. Commun.">
        <title>Large-scale genome sequencing of mycorrhizal fungi provides insights into the early evolution of symbiotic traits.</title>
        <authorList>
            <person name="Miyauchi S."/>
            <person name="Kiss E."/>
            <person name="Kuo A."/>
            <person name="Drula E."/>
            <person name="Kohler A."/>
            <person name="Sanchez-Garcia M."/>
            <person name="Morin E."/>
            <person name="Andreopoulos B."/>
            <person name="Barry K.W."/>
            <person name="Bonito G."/>
            <person name="Buee M."/>
            <person name="Carver A."/>
            <person name="Chen C."/>
            <person name="Cichocki N."/>
            <person name="Clum A."/>
            <person name="Culley D."/>
            <person name="Crous P.W."/>
            <person name="Fauchery L."/>
            <person name="Girlanda M."/>
            <person name="Hayes R.D."/>
            <person name="Keri Z."/>
            <person name="LaButti K."/>
            <person name="Lipzen A."/>
            <person name="Lombard V."/>
            <person name="Magnuson J."/>
            <person name="Maillard F."/>
            <person name="Murat C."/>
            <person name="Nolan M."/>
            <person name="Ohm R.A."/>
            <person name="Pangilinan J."/>
            <person name="Pereira M.F."/>
            <person name="Perotto S."/>
            <person name="Peter M."/>
            <person name="Pfister S."/>
            <person name="Riley R."/>
            <person name="Sitrit Y."/>
            <person name="Stielow J.B."/>
            <person name="Szollosi G."/>
            <person name="Zifcakova L."/>
            <person name="Stursova M."/>
            <person name="Spatafora J.W."/>
            <person name="Tedersoo L."/>
            <person name="Vaario L.M."/>
            <person name="Yamada A."/>
            <person name="Yan M."/>
            <person name="Wang P."/>
            <person name="Xu J."/>
            <person name="Bruns T."/>
            <person name="Baldrian P."/>
            <person name="Vilgalys R."/>
            <person name="Dunand C."/>
            <person name="Henrissat B."/>
            <person name="Grigoriev I.V."/>
            <person name="Hibbett D."/>
            <person name="Nagy L.G."/>
            <person name="Martin F.M."/>
        </authorList>
    </citation>
    <scope>NUCLEOTIDE SEQUENCE</scope>
    <source>
        <strain evidence="2">UP504</strain>
    </source>
</reference>
<comment type="caution">
    <text evidence="2">The sequence shown here is derived from an EMBL/GenBank/DDBJ whole genome shotgun (WGS) entry which is preliminary data.</text>
</comment>
<evidence type="ECO:0000313" key="2">
    <source>
        <dbReference type="EMBL" id="KAF9510342.1"/>
    </source>
</evidence>
<feature type="compositionally biased region" description="Basic and acidic residues" evidence="1">
    <location>
        <begin position="88"/>
        <end position="99"/>
    </location>
</feature>
<organism evidence="2 3">
    <name type="scientific">Hydnum rufescens UP504</name>
    <dbReference type="NCBI Taxonomy" id="1448309"/>
    <lineage>
        <taxon>Eukaryota</taxon>
        <taxon>Fungi</taxon>
        <taxon>Dikarya</taxon>
        <taxon>Basidiomycota</taxon>
        <taxon>Agaricomycotina</taxon>
        <taxon>Agaricomycetes</taxon>
        <taxon>Cantharellales</taxon>
        <taxon>Hydnaceae</taxon>
        <taxon>Hydnum</taxon>
    </lineage>
</organism>
<dbReference type="EMBL" id="MU129018">
    <property type="protein sequence ID" value="KAF9510342.1"/>
    <property type="molecule type" value="Genomic_DNA"/>
</dbReference>
<feature type="compositionally biased region" description="Basic residues" evidence="1">
    <location>
        <begin position="1"/>
        <end position="10"/>
    </location>
</feature>
<evidence type="ECO:0000256" key="1">
    <source>
        <dbReference type="SAM" id="MobiDB-lite"/>
    </source>
</evidence>
<dbReference type="Proteomes" id="UP000886523">
    <property type="component" value="Unassembled WGS sequence"/>
</dbReference>
<feature type="compositionally biased region" description="Polar residues" evidence="1">
    <location>
        <begin position="120"/>
        <end position="131"/>
    </location>
</feature>